<keyword evidence="1" id="KW-0812">Transmembrane</keyword>
<keyword evidence="1" id="KW-1133">Transmembrane helix</keyword>
<proteinExistence type="predicted"/>
<evidence type="ECO:0000256" key="1">
    <source>
        <dbReference type="SAM" id="Phobius"/>
    </source>
</evidence>
<reference evidence="2 3" key="1">
    <citation type="submission" date="2019-09" db="EMBL/GenBank/DDBJ databases">
        <title>Genome Sequence of Larkinella sp MA1.</title>
        <authorList>
            <person name="Srinivasan S."/>
        </authorList>
    </citation>
    <scope>NUCLEOTIDE SEQUENCE [LARGE SCALE GENOMIC DNA]</scope>
    <source>
        <strain evidence="2 3">MA1</strain>
    </source>
</reference>
<keyword evidence="3" id="KW-1185">Reference proteome</keyword>
<protein>
    <submittedName>
        <fullName evidence="2">DUF2367 domain-containing protein</fullName>
    </submittedName>
</protein>
<accession>A0A5N1J7K2</accession>
<keyword evidence="1" id="KW-0472">Membrane</keyword>
<comment type="caution">
    <text evidence="2">The sequence shown here is derived from an EMBL/GenBank/DDBJ whole genome shotgun (WGS) entry which is preliminary data.</text>
</comment>
<evidence type="ECO:0000313" key="2">
    <source>
        <dbReference type="EMBL" id="KAA9346785.1"/>
    </source>
</evidence>
<sequence>MSKSGHYLSFFGHKCQCRFDFYAVAQRTNLRLAVAVCYFPYGIMCCLLIRNRKLPDS</sequence>
<dbReference type="EMBL" id="VTWS01000009">
    <property type="protein sequence ID" value="KAA9346785.1"/>
    <property type="molecule type" value="Genomic_DNA"/>
</dbReference>
<feature type="transmembrane region" description="Helical" evidence="1">
    <location>
        <begin position="30"/>
        <end position="49"/>
    </location>
</feature>
<name>A0A5N1J7K2_9BACT</name>
<gene>
    <name evidence="2" type="ORF">F0P93_27690</name>
</gene>
<dbReference type="Proteomes" id="UP000326344">
    <property type="component" value="Unassembled WGS sequence"/>
</dbReference>
<evidence type="ECO:0000313" key="3">
    <source>
        <dbReference type="Proteomes" id="UP000326344"/>
    </source>
</evidence>
<dbReference type="AlphaFoldDB" id="A0A5N1J7K2"/>
<organism evidence="2 3">
    <name type="scientific">Larkinella humicola</name>
    <dbReference type="NCBI Taxonomy" id="2607654"/>
    <lineage>
        <taxon>Bacteria</taxon>
        <taxon>Pseudomonadati</taxon>
        <taxon>Bacteroidota</taxon>
        <taxon>Cytophagia</taxon>
        <taxon>Cytophagales</taxon>
        <taxon>Spirosomataceae</taxon>
        <taxon>Larkinella</taxon>
    </lineage>
</organism>